<evidence type="ECO:0000256" key="10">
    <source>
        <dbReference type="ARBA" id="ARBA00032238"/>
    </source>
</evidence>
<evidence type="ECO:0000256" key="9">
    <source>
        <dbReference type="ARBA" id="ARBA00029911"/>
    </source>
</evidence>
<dbReference type="Gene3D" id="2.30.30.420">
    <property type="entry name" value="glucansucrase"/>
    <property type="match status" value="1"/>
</dbReference>
<evidence type="ECO:0000256" key="8">
    <source>
        <dbReference type="ARBA" id="ARBA00022737"/>
    </source>
</evidence>
<evidence type="ECO:0000256" key="11">
    <source>
        <dbReference type="PROSITE-ProRule" id="PRU00591"/>
    </source>
</evidence>
<dbReference type="InterPro" id="IPR027636">
    <property type="entry name" value="Glucan-bd_rpt"/>
</dbReference>
<dbReference type="SUPFAM" id="SSF51445">
    <property type="entry name" value="(Trans)glycosidases"/>
    <property type="match status" value="2"/>
</dbReference>
<keyword evidence="7" id="KW-0732">Signal</keyword>
<feature type="region of interest" description="Disordered" evidence="12">
    <location>
        <begin position="127"/>
        <end position="157"/>
    </location>
</feature>
<dbReference type="NCBIfam" id="TIGR04035">
    <property type="entry name" value="glucan_65_rpt"/>
    <property type="match status" value="5"/>
</dbReference>
<keyword evidence="8" id="KW-0677">Repeat</keyword>
<dbReference type="GO" id="GO:0046527">
    <property type="term" value="F:glucosyltransferase activity"/>
    <property type="evidence" value="ECO:0007669"/>
    <property type="project" value="InterPro"/>
</dbReference>
<keyword evidence="5" id="KW-0328">Glycosyltransferase</keyword>
<evidence type="ECO:0000256" key="5">
    <source>
        <dbReference type="ARBA" id="ARBA00022676"/>
    </source>
</evidence>
<dbReference type="RefSeq" id="WP_149334114.1">
    <property type="nucleotide sequence ID" value="NZ_BJJW01000005.1"/>
</dbReference>
<dbReference type="GO" id="GO:0009250">
    <property type="term" value="P:glucan biosynthetic process"/>
    <property type="evidence" value="ECO:0007669"/>
    <property type="project" value="InterPro"/>
</dbReference>
<protein>
    <recommendedName>
        <fullName evidence="4">dextransucrase</fullName>
        <ecNumber evidence="4">2.4.1.5</ecNumber>
    </recommendedName>
    <alternativeName>
        <fullName evidence="9">Dextransucrase</fullName>
    </alternativeName>
    <alternativeName>
        <fullName evidence="10">Sucrose 6-glucosyltransferase</fullName>
    </alternativeName>
</protein>
<keyword evidence="6 14" id="KW-0808">Transferase</keyword>
<organism evidence="14 15">
    <name type="scientific">Leuconostoc citreum</name>
    <dbReference type="NCBI Taxonomy" id="33964"/>
    <lineage>
        <taxon>Bacteria</taxon>
        <taxon>Bacillati</taxon>
        <taxon>Bacillota</taxon>
        <taxon>Bacilli</taxon>
        <taxon>Lactobacillales</taxon>
        <taxon>Lactobacillaceae</taxon>
        <taxon>Leuconostoc</taxon>
    </lineage>
</organism>
<proteinExistence type="inferred from homology"/>
<dbReference type="Pfam" id="PF01473">
    <property type="entry name" value="Choline_bind_1"/>
    <property type="match status" value="1"/>
</dbReference>
<gene>
    <name evidence="14" type="primary">gtfD</name>
    <name evidence="14" type="ORF">LCIT_07530</name>
</gene>
<evidence type="ECO:0000256" key="3">
    <source>
        <dbReference type="ARBA" id="ARBA00009247"/>
    </source>
</evidence>
<accession>A0A5A5TXW7</accession>
<dbReference type="NCBIfam" id="TIGR03715">
    <property type="entry name" value="KxYKxGKxW"/>
    <property type="match status" value="1"/>
</dbReference>
<dbReference type="Gene3D" id="2.30.30.20">
    <property type="entry name" value="Aspartate carbamoyltransferase regulatory subunit, C-terminal domain"/>
    <property type="match status" value="1"/>
</dbReference>
<comment type="catalytic activity">
    <reaction evidence="1">
        <text>[(1-&gt;6)-alpha-D-glucosyl](n) + sucrose = [(1-&gt;6)-alpha-D-glucosyl](n+1) + D-fructose</text>
        <dbReference type="Rhea" id="RHEA:18825"/>
        <dbReference type="Rhea" id="RHEA-COMP:11144"/>
        <dbReference type="Rhea" id="RHEA-COMP:11145"/>
        <dbReference type="ChEBI" id="CHEBI:17992"/>
        <dbReference type="ChEBI" id="CHEBI:18269"/>
        <dbReference type="ChEBI" id="CHEBI:37721"/>
        <dbReference type="EC" id="2.4.1.5"/>
    </reaction>
</comment>
<evidence type="ECO:0000256" key="2">
    <source>
        <dbReference type="ARBA" id="ARBA00003243"/>
    </source>
</evidence>
<dbReference type="PROSITE" id="PS51170">
    <property type="entry name" value="CW"/>
    <property type="match status" value="1"/>
</dbReference>
<dbReference type="Pfam" id="PF02324">
    <property type="entry name" value="Glyco_hydro_70"/>
    <property type="match status" value="1"/>
</dbReference>
<evidence type="ECO:0000256" key="1">
    <source>
        <dbReference type="ARBA" id="ARBA00001152"/>
    </source>
</evidence>
<comment type="similarity">
    <text evidence="3">Belongs to the glycosyl hydrolase 70 family.</text>
</comment>
<feature type="domain" description="Glycoside hydrolase family 70 catalytic" evidence="13">
    <location>
        <begin position="315"/>
        <end position="1115"/>
    </location>
</feature>
<dbReference type="Gene3D" id="3.20.20.470">
    <property type="entry name" value="Glucansucrase"/>
    <property type="match status" value="1"/>
</dbReference>
<reference evidence="14 15" key="1">
    <citation type="submission" date="2019-04" db="EMBL/GenBank/DDBJ databases">
        <title>A pseudo-fructophilic Leuconostoc citreum strain F192-5 isolated from peel of satsuma mandarin: the first report for isolation and characterization of strain-dependent fructophilic-like characteristics.</title>
        <authorList>
            <person name="Maeno S."/>
            <person name="Tanizawa Y."/>
            <person name="Kajikawa A."/>
            <person name="Kanesaki Y."/>
            <person name="Kubota E."/>
            <person name="Arita M."/>
            <person name="Leon D."/>
            <person name="Endo A."/>
        </authorList>
    </citation>
    <scope>NUCLEOTIDE SEQUENCE [LARGE SCALE GENOMIC DNA]</scope>
    <source>
        <strain evidence="14 15">F192-5</strain>
    </source>
</reference>
<dbReference type="Gene3D" id="2.10.270.10">
    <property type="entry name" value="Cholin Binding"/>
    <property type="match status" value="4"/>
</dbReference>
<dbReference type="SUPFAM" id="SSF69360">
    <property type="entry name" value="Cell wall binding repeat"/>
    <property type="match status" value="4"/>
</dbReference>
<dbReference type="Pfam" id="PF19258">
    <property type="entry name" value="KxYKxGKxW_sig"/>
    <property type="match status" value="1"/>
</dbReference>
<feature type="repeat" description="Cell wall-binding" evidence="11">
    <location>
        <begin position="1128"/>
        <end position="1147"/>
    </location>
</feature>
<dbReference type="GO" id="GO:0047849">
    <property type="term" value="F:dextransucrase activity"/>
    <property type="evidence" value="ECO:0007669"/>
    <property type="project" value="UniProtKB-EC"/>
</dbReference>
<evidence type="ECO:0000313" key="15">
    <source>
        <dbReference type="Proteomes" id="UP000323274"/>
    </source>
</evidence>
<name>A0A5A5TXW7_LEUCI</name>
<sequence>MQNGEVCQRKKLYKSGKILVTASIFAVMGFGTAISQANASSSDNDSKTQTISKIVKSKVEPATVQPAKPAEPTNKIVDQADMHTVSGQNSVPPVVTNQSNQQAAKPTTPVTDVTDTHKIEANNVPADVMPANAPDKQSVTNAPVVPPKHDTDQQDDSLEKQQVLEPTVNSNIPKKQTNQQLAVVTAPANSAPQTKTTAEISAGTELDTMPNVKHVDGKVYFYGDDGQPKKNFTTIIDGKPYYFDKDTGALSNNDKQYVSELFSIGNKHNAVYNTSSDNFTQLEGHLTASSWYRPKDILKNGKRWVPSIVTDFRPLLMAWWPDKSTQVTYLNYMKDQGLLSGTHHFSDNENMRTLTAAAMQAQVNIEKKIGQLGNTDWLKTAMTQYIDAQPNWNIDSEAKGDDHLQGGALLYTNSDMSPKANSDYRKLSRTPKNQKGQIADKYKQGGFELLLANDVDNSNPVVQAEQLNWLHYMMNIGSILQNDDQANFDGYRVDAVDNVDADLLQIAGEYAKAAYGVDKNDARANQHLSILEDWGDEDPDYVKAHGNQQITMDFPLHLAIKYALNMPNDKRSGLEPTREHSLVKRITDDKENVAQPNYSFIRAHDSEVQTIIADIIKDKINPASTGLDSTVTLDQIKQAFDIYNADELKADKVYTPYNIPASYALLLTNKDTIPRVYYGDMFTDDGQYMAKQSPYYQAIDALLKARIKYAAGGQTMKMNYFPDEQSVMTSVRYGKGAMTASDSGNQETRYQGIGLVVNNRPDLKLSDKDEVKMDMGAAHKNQDYRPVLLTTKSGLKVYSTDANAPVVRTDANGQLTFKADMVYGVNDPQVSGYIAAWVPVGASDNQDARTKSETTQSTDGSVYHSNAALDSQVIYEGFSNFQDFPTTPDEFTNIKIAQNVNLFKDWGITSFEMAPQYRASSDKSFLDAIVQNGYAFTDRYDIGYNTPTKYGTADNLLDALRALHGQGIQAINDWVPDQIYNLPDEQLVTAIRTDGSGDHTYGSVIDHTLYASKTVGGGIYQQQYGGAFLEQLKTQYPQLFQQKQISTDQPMNPDIQIKSWEAKYFNGSNIQGRGAWYVLKDWGTQQYFNVSDAQTFLPKQLLGEKAKTGFVTRGKETSFYSTSGYQAKSAFICDNGNWYYFDDKGKMVVGNQVINGINYYFLPNGIELQDAYLVHDGMYYYYNNIGKQLHNTYYQDKQKNFHYFFEDGHMAQGIVTIIQSDGTPVTQYFDENGKQQKGVAVKGSDGHLHYFDGASGNMLFKSWGRLADGSWLYVDEKGNAVTGKQIINNQTVYFNDDGRQIKNSFKELADGSWIYLNNKGVAVTGEQIINGQTLYFGNDGRQFKGTTHIDATGESRYYDPDSGNMITDRFERVGDNQWAYFGYDGVAVTGDQIIKGQKLYFNQNGIQMKGHLRLENGIMRYYDADTGELVRNRFVLLSDGSWVYFGQDGVPVTGVQVINGQTLYFDADGRQVKGQQRVIGNQRYWMDKDNGEMKKITY</sequence>
<evidence type="ECO:0000259" key="13">
    <source>
        <dbReference type="Pfam" id="PF02324"/>
    </source>
</evidence>
<evidence type="ECO:0000256" key="4">
    <source>
        <dbReference type="ARBA" id="ARBA00012592"/>
    </source>
</evidence>
<dbReference type="InterPro" id="IPR003318">
    <property type="entry name" value="Glyco_hydro70cat"/>
</dbReference>
<evidence type="ECO:0000256" key="12">
    <source>
        <dbReference type="SAM" id="MobiDB-lite"/>
    </source>
</evidence>
<dbReference type="Pfam" id="PF19127">
    <property type="entry name" value="Choline_bind_3"/>
    <property type="match status" value="5"/>
</dbReference>
<evidence type="ECO:0000256" key="6">
    <source>
        <dbReference type="ARBA" id="ARBA00022679"/>
    </source>
</evidence>
<evidence type="ECO:0000313" key="14">
    <source>
        <dbReference type="EMBL" id="GDZ83511.1"/>
    </source>
</evidence>
<dbReference type="InterPro" id="IPR017853">
    <property type="entry name" value="GH"/>
</dbReference>
<comment type="function">
    <text evidence="2">Production of extracellular glucans, that are thought to play a key role in the development of the dental plaque because of their ability to adhere to smooth surfaces and mediate the aggregation of bacterial cells and food debris.</text>
</comment>
<dbReference type="EMBL" id="BJJW01000005">
    <property type="protein sequence ID" value="GDZ83511.1"/>
    <property type="molecule type" value="Genomic_DNA"/>
</dbReference>
<dbReference type="EC" id="2.4.1.5" evidence="4"/>
<comment type="caution">
    <text evidence="14">The sequence shown here is derived from an EMBL/GenBank/DDBJ whole genome shotgun (WGS) entry which is preliminary data.</text>
</comment>
<evidence type="ECO:0000256" key="7">
    <source>
        <dbReference type="ARBA" id="ARBA00022729"/>
    </source>
</evidence>
<dbReference type="InterPro" id="IPR022263">
    <property type="entry name" value="KxYKxGKxW"/>
</dbReference>
<dbReference type="InterPro" id="IPR018337">
    <property type="entry name" value="Cell_wall/Cho-bd_repeat"/>
</dbReference>
<dbReference type="Proteomes" id="UP000323274">
    <property type="component" value="Unassembled WGS sequence"/>
</dbReference>